<comment type="caution">
    <text evidence="4">The sequence shown here is derived from an EMBL/GenBank/DDBJ whole genome shotgun (WGS) entry which is preliminary data.</text>
</comment>
<dbReference type="InterPro" id="IPR036465">
    <property type="entry name" value="vWFA_dom_sf"/>
</dbReference>
<dbReference type="Gene3D" id="3.40.50.410">
    <property type="entry name" value="von Willebrand factor, type A domain"/>
    <property type="match status" value="1"/>
</dbReference>
<feature type="chain" id="PRO_5039268395" evidence="2">
    <location>
        <begin position="19"/>
        <end position="449"/>
    </location>
</feature>
<dbReference type="Pfam" id="PF00092">
    <property type="entry name" value="VWA"/>
    <property type="match status" value="1"/>
</dbReference>
<dbReference type="PROSITE" id="PS50234">
    <property type="entry name" value="VWFA"/>
    <property type="match status" value="1"/>
</dbReference>
<dbReference type="AlphaFoldDB" id="A0A941GQ93"/>
<sequence length="449" mass="49734">MKKVIHILSLLAIATTLAACSAEQQKKSNKKPDTEHEQEKESTKEAAGELTIDGPELPVTMEDALVYAKGEFGERGTKVEDGDVQAMLDSIPSYIDADNEDLNALIRYLYAQFKMEYSDPRSALKSQTVSGPEDEEQSAEVAKTFNVEIVLDASGSMANKLGGKTRMELAKESINKFAASLPAEANISLRVYGHKGTGSDQDKKTSCAANELVYSMQTYEKAELKKALDSFQPAGWTPLAQSLLEAQKDLAPYAGEQHQNIVYVVSDGIETCDGDPVAAAKRLKESGVSPVVNIIGFDVGGKDQTQLQEVAKAAGGTYANVTSQDQLKQEFDKAIQESLKWLEWKNNSTIDAHANKNEQTLNMLDMGNDWQNKLHEEKYLMHFSLNDLEFSGKITSEQNKFMMEKINDFYQKQLSDVDELKQVLIKAAKEDLDTTIKKIDEIYKNNTGE</sequence>
<protein>
    <submittedName>
        <fullName evidence="4">VWA domain-containing protein</fullName>
    </submittedName>
</protein>
<dbReference type="PROSITE" id="PS51257">
    <property type="entry name" value="PROKAR_LIPOPROTEIN"/>
    <property type="match status" value="1"/>
</dbReference>
<dbReference type="SMART" id="SM00327">
    <property type="entry name" value="VWA"/>
    <property type="match status" value="1"/>
</dbReference>
<evidence type="ECO:0000259" key="3">
    <source>
        <dbReference type="PROSITE" id="PS50234"/>
    </source>
</evidence>
<name>A0A941GQ93_NIACI</name>
<feature type="signal peptide" evidence="2">
    <location>
        <begin position="1"/>
        <end position="18"/>
    </location>
</feature>
<dbReference type="InterPro" id="IPR002035">
    <property type="entry name" value="VWF_A"/>
</dbReference>
<feature type="domain" description="VWFA" evidence="3">
    <location>
        <begin position="146"/>
        <end position="339"/>
    </location>
</feature>
<dbReference type="EMBL" id="JAGTPX010000021">
    <property type="protein sequence ID" value="MBR8671410.1"/>
    <property type="molecule type" value="Genomic_DNA"/>
</dbReference>
<evidence type="ECO:0000313" key="4">
    <source>
        <dbReference type="EMBL" id="MBR8671410.1"/>
    </source>
</evidence>
<keyword evidence="2" id="KW-0732">Signal</keyword>
<dbReference type="SUPFAM" id="SSF53300">
    <property type="entry name" value="vWA-like"/>
    <property type="match status" value="1"/>
</dbReference>
<proteinExistence type="predicted"/>
<organism evidence="4">
    <name type="scientific">Niallia circulans</name>
    <name type="common">Bacillus circulans</name>
    <dbReference type="NCBI Taxonomy" id="1397"/>
    <lineage>
        <taxon>Bacteria</taxon>
        <taxon>Bacillati</taxon>
        <taxon>Bacillota</taxon>
        <taxon>Bacilli</taxon>
        <taxon>Bacillales</taxon>
        <taxon>Bacillaceae</taxon>
        <taxon>Niallia</taxon>
    </lineage>
</organism>
<gene>
    <name evidence="4" type="ORF">KD144_17885</name>
</gene>
<feature type="compositionally biased region" description="Basic and acidic residues" evidence="1">
    <location>
        <begin position="24"/>
        <end position="47"/>
    </location>
</feature>
<accession>A0A941GQ93</accession>
<evidence type="ECO:0000256" key="1">
    <source>
        <dbReference type="SAM" id="MobiDB-lite"/>
    </source>
</evidence>
<evidence type="ECO:0000256" key="2">
    <source>
        <dbReference type="SAM" id="SignalP"/>
    </source>
</evidence>
<reference evidence="4" key="1">
    <citation type="submission" date="2021-04" db="EMBL/GenBank/DDBJ databases">
        <title>Genomic analysis of electroactive and textile dye degrading Bacillus circulans strain: DC10 isolated from constructed wetland-microbial fuel cells treating textile dye wastewaters.</title>
        <authorList>
            <person name="Patel D.U."/>
            <person name="Desai C.R."/>
        </authorList>
    </citation>
    <scope>NUCLEOTIDE SEQUENCE</scope>
    <source>
        <strain evidence="4">DC10</strain>
    </source>
</reference>
<feature type="region of interest" description="Disordered" evidence="1">
    <location>
        <begin position="23"/>
        <end position="54"/>
    </location>
</feature>